<reference evidence="1 2" key="1">
    <citation type="journal article" date="2013" name="Environ. Microbiol.">
        <title>Genome analysis of Chitinivibrio alkaliphilus gen. nov., sp. nov., a novel extremely haloalkaliphilic anaerobic chitinolytic bacterium from the candidate phylum Termite Group 3.</title>
        <authorList>
            <person name="Sorokin D.Y."/>
            <person name="Gumerov V.M."/>
            <person name="Rakitin A.L."/>
            <person name="Beletsky A.V."/>
            <person name="Damste J.S."/>
            <person name="Muyzer G."/>
            <person name="Mardanov A.V."/>
            <person name="Ravin N.V."/>
        </authorList>
    </citation>
    <scope>NUCLEOTIDE SEQUENCE [LARGE SCALE GENOMIC DNA]</scope>
    <source>
        <strain evidence="1 2">ACht1</strain>
    </source>
</reference>
<dbReference type="RefSeq" id="WP_022636480.1">
    <property type="nucleotide sequence ID" value="NZ_ASJR01000007.1"/>
</dbReference>
<gene>
    <name evidence="1" type="ORF">CALK_0986</name>
</gene>
<dbReference type="GO" id="GO:0016301">
    <property type="term" value="F:kinase activity"/>
    <property type="evidence" value="ECO:0007669"/>
    <property type="project" value="UniProtKB-KW"/>
</dbReference>
<dbReference type="eggNOG" id="COG0524">
    <property type="taxonomic scope" value="Bacteria"/>
</dbReference>
<keyword evidence="1" id="KW-0418">Kinase</keyword>
<proteinExistence type="predicted"/>
<organism evidence="1 2">
    <name type="scientific">Chitinivibrio alkaliphilus ACht1</name>
    <dbReference type="NCBI Taxonomy" id="1313304"/>
    <lineage>
        <taxon>Bacteria</taxon>
        <taxon>Pseudomonadati</taxon>
        <taxon>Fibrobacterota</taxon>
        <taxon>Chitinivibrionia</taxon>
        <taxon>Chitinivibrionales</taxon>
        <taxon>Chitinivibrionaceae</taxon>
        <taxon>Chitinivibrio</taxon>
    </lineage>
</organism>
<dbReference type="EMBL" id="ASJR01000007">
    <property type="protein sequence ID" value="ERP32005.1"/>
    <property type="molecule type" value="Genomic_DNA"/>
</dbReference>
<dbReference type="SUPFAM" id="SSF53613">
    <property type="entry name" value="Ribokinase-like"/>
    <property type="match status" value="1"/>
</dbReference>
<name>U7DC60_9BACT</name>
<dbReference type="AlphaFoldDB" id="U7DC60"/>
<protein>
    <submittedName>
        <fullName evidence="1">Ribokinase/pfkB superfamily</fullName>
    </submittedName>
</protein>
<dbReference type="InterPro" id="IPR029056">
    <property type="entry name" value="Ribokinase-like"/>
</dbReference>
<dbReference type="Gene3D" id="3.40.1190.20">
    <property type="match status" value="1"/>
</dbReference>
<keyword evidence="2" id="KW-1185">Reference proteome</keyword>
<dbReference type="InterPro" id="IPR057621">
    <property type="entry name" value="Khk_prokaryotic"/>
</dbReference>
<accession>U7DC60</accession>
<evidence type="ECO:0000313" key="2">
    <source>
        <dbReference type="Proteomes" id="UP000017148"/>
    </source>
</evidence>
<dbReference type="OrthoDB" id="787163at2"/>
<keyword evidence="1" id="KW-0808">Transferase</keyword>
<sequence length="369" mass="40474">MSQANIVSSAAERLKTSIAPKKIVAGFDGFVDEIIHVVKERIGDDDYLRMKTITEFSERTAAASGLSANIEFVPQQVKLGGNGPILANALLQQGYDVSYIGALGKDAIDPVYREFAQGCREVISLTDPGHTDALEFNDGKLMLVKQDNLKEVNWETLLAQAGEEKIRALCEESDFFALTNWTEIPQMNSLLEGFTNIFSAMEKRPGVFIDLSDPEKRTDADIRDVLDIFVKLQVHAEVILGLNENESAIIARLLDIDEVDLEKRGVAIRERLGLHLIVIHPIAGAAFASEQGSAWIDGPYTASPKLTTGAGDNFNSGFCNAWMAGLPHEECLAVGVCTSGYYVRACDSPNTEQLLDFMNRWAAVDCQEI</sequence>
<dbReference type="STRING" id="1313304.CALK_0986"/>
<dbReference type="Proteomes" id="UP000017148">
    <property type="component" value="Unassembled WGS sequence"/>
</dbReference>
<evidence type="ECO:0000313" key="1">
    <source>
        <dbReference type="EMBL" id="ERP32005.1"/>
    </source>
</evidence>
<dbReference type="Pfam" id="PF25270">
    <property type="entry name" value="Khk"/>
    <property type="match status" value="1"/>
</dbReference>
<comment type="caution">
    <text evidence="1">The sequence shown here is derived from an EMBL/GenBank/DDBJ whole genome shotgun (WGS) entry which is preliminary data.</text>
</comment>